<proteinExistence type="predicted"/>
<organism evidence="1 2">
    <name type="scientific">Melia azedarach</name>
    <name type="common">Chinaberry tree</name>
    <dbReference type="NCBI Taxonomy" id="155640"/>
    <lineage>
        <taxon>Eukaryota</taxon>
        <taxon>Viridiplantae</taxon>
        <taxon>Streptophyta</taxon>
        <taxon>Embryophyta</taxon>
        <taxon>Tracheophyta</taxon>
        <taxon>Spermatophyta</taxon>
        <taxon>Magnoliopsida</taxon>
        <taxon>eudicotyledons</taxon>
        <taxon>Gunneridae</taxon>
        <taxon>Pentapetalae</taxon>
        <taxon>rosids</taxon>
        <taxon>malvids</taxon>
        <taxon>Sapindales</taxon>
        <taxon>Meliaceae</taxon>
        <taxon>Melia</taxon>
    </lineage>
</organism>
<comment type="caution">
    <text evidence="1">The sequence shown here is derived from an EMBL/GenBank/DDBJ whole genome shotgun (WGS) entry which is preliminary data.</text>
</comment>
<dbReference type="EMBL" id="CM051396">
    <property type="protein sequence ID" value="KAJ4721870.1"/>
    <property type="molecule type" value="Genomic_DNA"/>
</dbReference>
<dbReference type="Proteomes" id="UP001164539">
    <property type="component" value="Chromosome 3"/>
</dbReference>
<sequence>MGRKRLRHAQRRDRFLELPDGIVSTIISMLPLREAVRTSVISKRWRYMWTCHSDLKFDFVNVLWSRAHHRNAQESQSKRQVQRRRFVERVDMIMHQRCLGPKINSLTVHFHLGKEFSSHIDHWISCGVMKGVESLDLDLSECTSFRKNGVSSNAFERYEFHSSVLTPPARGRCNLKHLRLNSCTFAAPLSSNYLNSLITVELQRVCIDDEMLKDLLSNCLLLKKLSLHFCQDLFNLKFLNANHQLQFLNIKDCLRLNEIEISSENLMRLEYTGPSISFSFKRVCKLAEVYLNYTRANRTGGATYALTQLPREVPQLEKLNLLSILSMKALELPDNGPVFTNVKQLFMTIYPFVDEDKLSWIAYILRTFPELQKLQLNLFSPSFIKQPKDIERTLPECPHNNLTELEINGFYGNRHEVELLTYLLENTISLSKLLVGTSQKAFKGFDNWEYEESCSFYESRMKRVSDWLRQVIPDTVLLEVR</sequence>
<accession>A0ACC1YDH1</accession>
<protein>
    <submittedName>
        <fullName evidence="1">F-box/FBD/LRR-repeat protein</fullName>
    </submittedName>
</protein>
<keyword evidence="2" id="KW-1185">Reference proteome</keyword>
<evidence type="ECO:0000313" key="1">
    <source>
        <dbReference type="EMBL" id="KAJ4721870.1"/>
    </source>
</evidence>
<name>A0ACC1YDH1_MELAZ</name>
<reference evidence="1 2" key="1">
    <citation type="journal article" date="2023" name="Science">
        <title>Complex scaffold remodeling in plant triterpene biosynthesis.</title>
        <authorList>
            <person name="De La Pena R."/>
            <person name="Hodgson H."/>
            <person name="Liu J.C."/>
            <person name="Stephenson M.J."/>
            <person name="Martin A.C."/>
            <person name="Owen C."/>
            <person name="Harkess A."/>
            <person name="Leebens-Mack J."/>
            <person name="Jimenez L.E."/>
            <person name="Osbourn A."/>
            <person name="Sattely E.S."/>
        </authorList>
    </citation>
    <scope>NUCLEOTIDE SEQUENCE [LARGE SCALE GENOMIC DNA]</scope>
    <source>
        <strain evidence="2">cv. JPN11</strain>
        <tissue evidence="1">Leaf</tissue>
    </source>
</reference>
<gene>
    <name evidence="1" type="ORF">OWV82_005469</name>
</gene>
<evidence type="ECO:0000313" key="2">
    <source>
        <dbReference type="Proteomes" id="UP001164539"/>
    </source>
</evidence>